<protein>
    <submittedName>
        <fullName evidence="9">Ferric uptake regulator, Fur family</fullName>
    </submittedName>
</protein>
<dbReference type="Gene3D" id="3.30.1490.190">
    <property type="match status" value="1"/>
</dbReference>
<evidence type="ECO:0000256" key="7">
    <source>
        <dbReference type="PIRSR" id="PIRSR602481-1"/>
    </source>
</evidence>
<feature type="binding site" evidence="7">
    <location>
        <position position="121"/>
    </location>
    <ligand>
        <name>Zn(2+)</name>
        <dbReference type="ChEBI" id="CHEBI:29105"/>
    </ligand>
</feature>
<dbReference type="GO" id="GO:0045892">
    <property type="term" value="P:negative regulation of DNA-templated transcription"/>
    <property type="evidence" value="ECO:0007669"/>
    <property type="project" value="TreeGrafter"/>
</dbReference>
<dbReference type="PANTHER" id="PTHR33202:SF6">
    <property type="entry name" value="ZINC UPTAKE REGULATION PROTEIN"/>
    <property type="match status" value="1"/>
</dbReference>
<keyword evidence="3 7" id="KW-0862">Zinc</keyword>
<dbReference type="OrthoDB" id="9801127at2"/>
<reference evidence="9" key="1">
    <citation type="submission" date="2006-03" db="EMBL/GenBank/DDBJ databases">
        <title>Complete sequence of Rhodopseudomonas palustris BisB18.</title>
        <authorList>
            <consortium name="US DOE Joint Genome Institute"/>
            <person name="Copeland A."/>
            <person name="Lucas S."/>
            <person name="Lapidus A."/>
            <person name="Barry K."/>
            <person name="Detter J.C."/>
            <person name="Glavina del Rio T."/>
            <person name="Hammon N."/>
            <person name="Israni S."/>
            <person name="Dalin E."/>
            <person name="Tice H."/>
            <person name="Pitluck S."/>
            <person name="Chain P."/>
            <person name="Malfatti S."/>
            <person name="Shin M."/>
            <person name="Vergez L."/>
            <person name="Schmutz J."/>
            <person name="Larimer F."/>
            <person name="Land M."/>
            <person name="Hauser L."/>
            <person name="Pelletier D.A."/>
            <person name="Kyrpides N."/>
            <person name="Anderson I."/>
            <person name="Oda Y."/>
            <person name="Harwood C.S."/>
            <person name="Richardson P."/>
        </authorList>
    </citation>
    <scope>NUCLEOTIDE SEQUENCE [LARGE SCALE GENOMIC DNA]</scope>
    <source>
        <strain evidence="9">BisB18</strain>
    </source>
</reference>
<dbReference type="KEGG" id="rpc:RPC_3503"/>
<evidence type="ECO:0000256" key="8">
    <source>
        <dbReference type="SAM" id="MobiDB-lite"/>
    </source>
</evidence>
<dbReference type="RefSeq" id="WP_011473930.1">
    <property type="nucleotide sequence ID" value="NC_007925.1"/>
</dbReference>
<dbReference type="PANTHER" id="PTHR33202">
    <property type="entry name" value="ZINC UPTAKE REGULATION PROTEIN"/>
    <property type="match status" value="1"/>
</dbReference>
<evidence type="ECO:0000256" key="1">
    <source>
        <dbReference type="ARBA" id="ARBA00007957"/>
    </source>
</evidence>
<dbReference type="Gene3D" id="1.10.10.10">
    <property type="entry name" value="Winged helix-like DNA-binding domain superfamily/Winged helix DNA-binding domain"/>
    <property type="match status" value="1"/>
</dbReference>
<comment type="cofactor">
    <cofactor evidence="7">
        <name>Zn(2+)</name>
        <dbReference type="ChEBI" id="CHEBI:29105"/>
    </cofactor>
    <text evidence="7">Binds 1 zinc ion per subunit.</text>
</comment>
<evidence type="ECO:0000256" key="3">
    <source>
        <dbReference type="ARBA" id="ARBA00022833"/>
    </source>
</evidence>
<evidence type="ECO:0000256" key="4">
    <source>
        <dbReference type="ARBA" id="ARBA00023015"/>
    </source>
</evidence>
<feature type="binding site" evidence="7">
    <location>
        <position position="118"/>
    </location>
    <ligand>
        <name>Zn(2+)</name>
        <dbReference type="ChEBI" id="CHEBI:29105"/>
    </ligand>
</feature>
<feature type="binding site" evidence="7">
    <location>
        <position position="158"/>
    </location>
    <ligand>
        <name>Zn(2+)</name>
        <dbReference type="ChEBI" id="CHEBI:29105"/>
    </ligand>
</feature>
<dbReference type="GO" id="GO:0000976">
    <property type="term" value="F:transcription cis-regulatory region binding"/>
    <property type="evidence" value="ECO:0007669"/>
    <property type="project" value="TreeGrafter"/>
</dbReference>
<proteinExistence type="inferred from homology"/>
<dbReference type="GO" id="GO:0005829">
    <property type="term" value="C:cytosol"/>
    <property type="evidence" value="ECO:0007669"/>
    <property type="project" value="TreeGrafter"/>
</dbReference>
<dbReference type="GO" id="GO:0003700">
    <property type="term" value="F:DNA-binding transcription factor activity"/>
    <property type="evidence" value="ECO:0007669"/>
    <property type="project" value="InterPro"/>
</dbReference>
<feature type="region of interest" description="Disordered" evidence="8">
    <location>
        <begin position="1"/>
        <end position="20"/>
    </location>
</feature>
<dbReference type="InterPro" id="IPR036390">
    <property type="entry name" value="WH_DNA-bd_sf"/>
</dbReference>
<evidence type="ECO:0000256" key="5">
    <source>
        <dbReference type="ARBA" id="ARBA00023125"/>
    </source>
</evidence>
<dbReference type="Pfam" id="PF01475">
    <property type="entry name" value="FUR"/>
    <property type="match status" value="1"/>
</dbReference>
<evidence type="ECO:0000256" key="2">
    <source>
        <dbReference type="ARBA" id="ARBA00022491"/>
    </source>
</evidence>
<dbReference type="InterPro" id="IPR043135">
    <property type="entry name" value="Fur_C"/>
</dbReference>
<evidence type="ECO:0000313" key="9">
    <source>
        <dbReference type="EMBL" id="ABD89043.1"/>
    </source>
</evidence>
<sequence>MRDHANHNASGAEAPGDGNCQRDDVMARARAYATAKGLPFTAMRERVLTLVSTSHHPLTAYEIADRLSQTKKVQAVQVYRALDFLQEAGCIHRLAMRSSYFACDHRHAHGETVVFMVCSQCGVVQEAASALVGRGLRSAAKSSGFKPSHPIIEIEGTCAQCSERGD</sequence>
<dbReference type="GO" id="GO:0008270">
    <property type="term" value="F:zinc ion binding"/>
    <property type="evidence" value="ECO:0007669"/>
    <property type="project" value="TreeGrafter"/>
</dbReference>
<dbReference type="HOGENOM" id="CLU_096072_2_0_5"/>
<dbReference type="STRING" id="316056.RPC_3503"/>
<dbReference type="EMBL" id="CP000301">
    <property type="protein sequence ID" value="ABD89043.1"/>
    <property type="molecule type" value="Genomic_DNA"/>
</dbReference>
<keyword evidence="7" id="KW-0479">Metal-binding</keyword>
<gene>
    <name evidence="9" type="ordered locus">RPC_3503</name>
</gene>
<dbReference type="InterPro" id="IPR002481">
    <property type="entry name" value="FUR"/>
</dbReference>
<evidence type="ECO:0000256" key="6">
    <source>
        <dbReference type="ARBA" id="ARBA00023163"/>
    </source>
</evidence>
<keyword evidence="4" id="KW-0805">Transcription regulation</keyword>
<organism evidence="9">
    <name type="scientific">Rhodopseudomonas palustris (strain BisB18)</name>
    <dbReference type="NCBI Taxonomy" id="316056"/>
    <lineage>
        <taxon>Bacteria</taxon>
        <taxon>Pseudomonadati</taxon>
        <taxon>Pseudomonadota</taxon>
        <taxon>Alphaproteobacteria</taxon>
        <taxon>Hyphomicrobiales</taxon>
        <taxon>Nitrobacteraceae</taxon>
        <taxon>Rhodopseudomonas</taxon>
    </lineage>
</organism>
<feature type="binding site" evidence="7">
    <location>
        <position position="161"/>
    </location>
    <ligand>
        <name>Zn(2+)</name>
        <dbReference type="ChEBI" id="CHEBI:29105"/>
    </ligand>
</feature>
<dbReference type="GO" id="GO:1900376">
    <property type="term" value="P:regulation of secondary metabolite biosynthetic process"/>
    <property type="evidence" value="ECO:0007669"/>
    <property type="project" value="TreeGrafter"/>
</dbReference>
<keyword evidence="2" id="KW-0678">Repressor</keyword>
<dbReference type="AlphaFoldDB" id="Q210Z3"/>
<dbReference type="SUPFAM" id="SSF46785">
    <property type="entry name" value="Winged helix' DNA-binding domain"/>
    <property type="match status" value="1"/>
</dbReference>
<comment type="similarity">
    <text evidence="1">Belongs to the Fur family.</text>
</comment>
<keyword evidence="6" id="KW-0804">Transcription</keyword>
<accession>Q210Z3</accession>
<keyword evidence="5" id="KW-0238">DNA-binding</keyword>
<name>Q210Z3_RHOPB</name>
<dbReference type="eggNOG" id="COG0735">
    <property type="taxonomic scope" value="Bacteria"/>
</dbReference>
<dbReference type="InterPro" id="IPR036388">
    <property type="entry name" value="WH-like_DNA-bd_sf"/>
</dbReference>